<evidence type="ECO:0000256" key="2">
    <source>
        <dbReference type="ARBA" id="ARBA00011955"/>
    </source>
</evidence>
<protein>
    <recommendedName>
        <fullName evidence="3">FAD:protein FMN transferase</fullName>
        <ecNumber evidence="2">2.7.1.180</ecNumber>
    </recommendedName>
    <alternativeName>
        <fullName evidence="9">Flavin transferase</fullName>
    </alternativeName>
</protein>
<keyword evidence="8" id="KW-0460">Magnesium</keyword>
<evidence type="ECO:0000313" key="12">
    <source>
        <dbReference type="Proteomes" id="UP000256486"/>
    </source>
</evidence>
<evidence type="ECO:0000256" key="5">
    <source>
        <dbReference type="ARBA" id="ARBA00022679"/>
    </source>
</evidence>
<organism evidence="11 12">
    <name type="scientific">Subtercola boreus</name>
    <dbReference type="NCBI Taxonomy" id="120213"/>
    <lineage>
        <taxon>Bacteria</taxon>
        <taxon>Bacillati</taxon>
        <taxon>Actinomycetota</taxon>
        <taxon>Actinomycetes</taxon>
        <taxon>Micrococcales</taxon>
        <taxon>Microbacteriaceae</taxon>
        <taxon>Subtercola</taxon>
    </lineage>
</organism>
<dbReference type="EMBL" id="NBWZ01000002">
    <property type="protein sequence ID" value="RFA06564.1"/>
    <property type="molecule type" value="Genomic_DNA"/>
</dbReference>
<evidence type="ECO:0000256" key="6">
    <source>
        <dbReference type="ARBA" id="ARBA00022723"/>
    </source>
</evidence>
<evidence type="ECO:0000256" key="4">
    <source>
        <dbReference type="ARBA" id="ARBA00022630"/>
    </source>
</evidence>
<dbReference type="PANTHER" id="PTHR30040">
    <property type="entry name" value="THIAMINE BIOSYNTHESIS LIPOPROTEIN APBE"/>
    <property type="match status" value="1"/>
</dbReference>
<dbReference type="GO" id="GO:0046872">
    <property type="term" value="F:metal ion binding"/>
    <property type="evidence" value="ECO:0007669"/>
    <property type="project" value="UniProtKB-KW"/>
</dbReference>
<evidence type="ECO:0000256" key="8">
    <source>
        <dbReference type="ARBA" id="ARBA00022842"/>
    </source>
</evidence>
<dbReference type="Pfam" id="PF02424">
    <property type="entry name" value="ApbE"/>
    <property type="match status" value="1"/>
</dbReference>
<dbReference type="GO" id="GO:0016740">
    <property type="term" value="F:transferase activity"/>
    <property type="evidence" value="ECO:0007669"/>
    <property type="project" value="UniProtKB-KW"/>
</dbReference>
<proteinExistence type="predicted"/>
<sequence>MGTTASIRFAGESPAQSVLDALEEGFAGFDARFSLYRADSELSRLARGELALPKASEVVRASYVEALHWRSVTHDTFTPHRPDGVIDLTGIVKAQAMAAAVLLLRANGTADWLLNVGGDVVINGSNSGEPWRLGIVDPDDRLHLLCAIALDPGRTALASSGTAERGEHVWRSRSESAYRQVTVVADDIITADVWATAILAGGPSTLDLAVDEHGVDVIAVDTGGRVTASERMRRADGFAAL</sequence>
<keyword evidence="7" id="KW-0274">FAD</keyword>
<keyword evidence="12" id="KW-1185">Reference proteome</keyword>
<comment type="cofactor">
    <cofactor evidence="1">
        <name>Mg(2+)</name>
        <dbReference type="ChEBI" id="CHEBI:18420"/>
    </cofactor>
</comment>
<dbReference type="EC" id="2.7.1.180" evidence="2"/>
<evidence type="ECO:0000256" key="7">
    <source>
        <dbReference type="ARBA" id="ARBA00022827"/>
    </source>
</evidence>
<evidence type="ECO:0000256" key="1">
    <source>
        <dbReference type="ARBA" id="ARBA00001946"/>
    </source>
</evidence>
<accession>A0A3E0V9Z1</accession>
<comment type="caution">
    <text evidence="11">The sequence shown here is derived from an EMBL/GenBank/DDBJ whole genome shotgun (WGS) entry which is preliminary data.</text>
</comment>
<keyword evidence="5" id="KW-0808">Transferase</keyword>
<evidence type="ECO:0000256" key="9">
    <source>
        <dbReference type="ARBA" id="ARBA00031306"/>
    </source>
</evidence>
<keyword evidence="6" id="KW-0479">Metal-binding</keyword>
<dbReference type="AlphaFoldDB" id="A0A3E0V9Z1"/>
<keyword evidence="4" id="KW-0285">Flavoprotein</keyword>
<reference evidence="11 12" key="1">
    <citation type="submission" date="2017-04" db="EMBL/GenBank/DDBJ databases">
        <title>Comparative genome analysis of Subtercola boreus.</title>
        <authorList>
            <person name="Cho Y.-J."/>
            <person name="Cho A."/>
            <person name="Kim O.-S."/>
            <person name="Lee J.-I."/>
        </authorList>
    </citation>
    <scope>NUCLEOTIDE SEQUENCE [LARGE SCALE GENOMIC DNA]</scope>
    <source>
        <strain evidence="11 12">K300</strain>
    </source>
</reference>
<dbReference type="Gene3D" id="3.10.520.10">
    <property type="entry name" value="ApbE-like domains"/>
    <property type="match status" value="1"/>
</dbReference>
<evidence type="ECO:0000256" key="3">
    <source>
        <dbReference type="ARBA" id="ARBA00016337"/>
    </source>
</evidence>
<dbReference type="SUPFAM" id="SSF143631">
    <property type="entry name" value="ApbE-like"/>
    <property type="match status" value="1"/>
</dbReference>
<dbReference type="InterPro" id="IPR024932">
    <property type="entry name" value="ApbE"/>
</dbReference>
<gene>
    <name evidence="11" type="ORF">B7R54_19255</name>
</gene>
<evidence type="ECO:0000256" key="10">
    <source>
        <dbReference type="ARBA" id="ARBA00048540"/>
    </source>
</evidence>
<evidence type="ECO:0000313" key="11">
    <source>
        <dbReference type="EMBL" id="RFA06564.1"/>
    </source>
</evidence>
<comment type="catalytic activity">
    <reaction evidence="10">
        <text>L-threonyl-[protein] + FAD = FMN-L-threonyl-[protein] + AMP + H(+)</text>
        <dbReference type="Rhea" id="RHEA:36847"/>
        <dbReference type="Rhea" id="RHEA-COMP:11060"/>
        <dbReference type="Rhea" id="RHEA-COMP:11061"/>
        <dbReference type="ChEBI" id="CHEBI:15378"/>
        <dbReference type="ChEBI" id="CHEBI:30013"/>
        <dbReference type="ChEBI" id="CHEBI:57692"/>
        <dbReference type="ChEBI" id="CHEBI:74257"/>
        <dbReference type="ChEBI" id="CHEBI:456215"/>
        <dbReference type="EC" id="2.7.1.180"/>
    </reaction>
</comment>
<name>A0A3E0V9Z1_9MICO</name>
<dbReference type="InterPro" id="IPR003374">
    <property type="entry name" value="ApbE-like_sf"/>
</dbReference>
<dbReference type="Proteomes" id="UP000256486">
    <property type="component" value="Unassembled WGS sequence"/>
</dbReference>
<dbReference type="PANTHER" id="PTHR30040:SF2">
    <property type="entry name" value="FAD:PROTEIN FMN TRANSFERASE"/>
    <property type="match status" value="1"/>
</dbReference>